<protein>
    <recommendedName>
        <fullName evidence="4">YcxB-like protein domain-containing protein</fullName>
    </recommendedName>
</protein>
<feature type="transmembrane region" description="Helical" evidence="1">
    <location>
        <begin position="49"/>
        <end position="69"/>
    </location>
</feature>
<accession>A0A1X9YU24</accession>
<evidence type="ECO:0000313" key="2">
    <source>
        <dbReference type="EMBL" id="ARS36369.1"/>
    </source>
</evidence>
<dbReference type="KEGG" id="pact:CA264_13505"/>
<dbReference type="Proteomes" id="UP000266292">
    <property type="component" value="Chromosome"/>
</dbReference>
<keyword evidence="1" id="KW-1133">Transmembrane helix</keyword>
<evidence type="ECO:0000256" key="1">
    <source>
        <dbReference type="SAM" id="Phobius"/>
    </source>
</evidence>
<feature type="transmembrane region" description="Helical" evidence="1">
    <location>
        <begin position="75"/>
        <end position="97"/>
    </location>
</feature>
<keyword evidence="1" id="KW-0812">Transmembrane</keyword>
<keyword evidence="3" id="KW-1185">Reference proteome</keyword>
<dbReference type="AlphaFoldDB" id="A0A1X9YU24"/>
<keyword evidence="1" id="KW-0472">Membrane</keyword>
<reference evidence="3" key="1">
    <citation type="submission" date="2017-05" db="EMBL/GenBank/DDBJ databases">
        <authorList>
            <person name="Ray J."/>
            <person name="Price M."/>
            <person name="Deutschbauer A."/>
        </authorList>
    </citation>
    <scope>NUCLEOTIDE SEQUENCE [LARGE SCALE GENOMIC DNA]</scope>
    <source>
        <strain evidence="3">DSM 19842</strain>
    </source>
</reference>
<name>A0A1X9YU24_9BACT</name>
<evidence type="ECO:0008006" key="4">
    <source>
        <dbReference type="Google" id="ProtNLM"/>
    </source>
</evidence>
<organism evidence="2 3">
    <name type="scientific">Pontibacter actiniarum</name>
    <dbReference type="NCBI Taxonomy" id="323450"/>
    <lineage>
        <taxon>Bacteria</taxon>
        <taxon>Pseudomonadati</taxon>
        <taxon>Bacteroidota</taxon>
        <taxon>Cytophagia</taxon>
        <taxon>Cytophagales</taxon>
        <taxon>Hymenobacteraceae</taxon>
        <taxon>Pontibacter</taxon>
    </lineage>
</organism>
<dbReference type="OrthoDB" id="852821at2"/>
<dbReference type="EMBL" id="CP021235">
    <property type="protein sequence ID" value="ARS36369.1"/>
    <property type="molecule type" value="Genomic_DNA"/>
</dbReference>
<dbReference type="STRING" id="709015.GCA_000472485_02740"/>
<proteinExistence type="predicted"/>
<evidence type="ECO:0000313" key="3">
    <source>
        <dbReference type="Proteomes" id="UP000266292"/>
    </source>
</evidence>
<sequence>MAQSSGSFNFDFLADLLILGRNRCRAMQEISIRLFEGAYTLKPRAERRLMLLVGAAMALQVGLLLYLVVTKTFTTGLLFVFLINLLVPGYFLFTVWLDHKPQYRRHLTLTAEGVRYRSRFMQEEHAFDWDEIDFVDLKLYKVIFVLKNDEVHEVSLDRIQNDAVLHQVKEQIRQLVRSKEIELC</sequence>
<gene>
    <name evidence="2" type="ORF">CA264_13505</name>
</gene>